<dbReference type="Proteomes" id="UP000184363">
    <property type="component" value="Unassembled WGS sequence"/>
</dbReference>
<evidence type="ECO:0000256" key="3">
    <source>
        <dbReference type="ARBA" id="ARBA00022553"/>
    </source>
</evidence>
<dbReference type="InterPro" id="IPR011712">
    <property type="entry name" value="Sig_transdc_His_kin_sub3_dim/P"/>
</dbReference>
<dbReference type="Gene3D" id="3.30.565.10">
    <property type="entry name" value="Histidine kinase-like ATPase, C-terminal domain"/>
    <property type="match status" value="1"/>
</dbReference>
<dbReference type="PANTHER" id="PTHR24421:SF10">
    <property type="entry name" value="NITRATE_NITRITE SENSOR PROTEIN NARQ"/>
    <property type="match status" value="1"/>
</dbReference>
<proteinExistence type="predicted"/>
<keyword evidence="4" id="KW-0808">Transferase</keyword>
<evidence type="ECO:0000256" key="6">
    <source>
        <dbReference type="ARBA" id="ARBA00022777"/>
    </source>
</evidence>
<evidence type="ECO:0000256" key="10">
    <source>
        <dbReference type="SAM" id="Phobius"/>
    </source>
</evidence>
<evidence type="ECO:0000256" key="8">
    <source>
        <dbReference type="ARBA" id="ARBA00023012"/>
    </source>
</evidence>
<dbReference type="AlphaFoldDB" id="A0A1M6RK54"/>
<evidence type="ECO:0000259" key="11">
    <source>
        <dbReference type="Pfam" id="PF07730"/>
    </source>
</evidence>
<gene>
    <name evidence="12" type="ORF">SAMN05443637_10538</name>
</gene>
<evidence type="ECO:0000256" key="1">
    <source>
        <dbReference type="ARBA" id="ARBA00000085"/>
    </source>
</evidence>
<keyword evidence="13" id="KW-1185">Reference proteome</keyword>
<feature type="transmembrane region" description="Helical" evidence="10">
    <location>
        <begin position="20"/>
        <end position="38"/>
    </location>
</feature>
<sequence>MPFAAVGAVVYAAITDPADPWRTAALVAGAALFGVWALRPDRMPAPVLTAGVSIAVLVAKGSGDLDPGMLLLSLLAIAVAGWDTGPATTAVCVLVAIAVPVLVDVLDPDDVDVGVWVAAVAFPALIAGLFRRQEEQRAADEAARAAAAARAAEEERRRIARDVHDLVGHGLAAVLLQVASARHVLHDDPAEADLALAAAEDSGRRGLTELRATVALLRSADGDDGDGRSPVPGLDGIARLVADARAGGLSVEHTTTGELRDVDPMAALTLYRIAQEALLNAARHAPDARTSVHVAAEPTATVLEVTSRPVRPARNRPGYGLTGMRERAAAAGGTLVAGPVDDGWVVRCALPGSAP</sequence>
<evidence type="ECO:0000256" key="5">
    <source>
        <dbReference type="ARBA" id="ARBA00022741"/>
    </source>
</evidence>
<evidence type="ECO:0000313" key="13">
    <source>
        <dbReference type="Proteomes" id="UP000184363"/>
    </source>
</evidence>
<evidence type="ECO:0000256" key="7">
    <source>
        <dbReference type="ARBA" id="ARBA00022840"/>
    </source>
</evidence>
<dbReference type="InterPro" id="IPR036890">
    <property type="entry name" value="HATPase_C_sf"/>
</dbReference>
<evidence type="ECO:0000313" key="12">
    <source>
        <dbReference type="EMBL" id="SHK32871.1"/>
    </source>
</evidence>
<dbReference type="InterPro" id="IPR050482">
    <property type="entry name" value="Sensor_HK_TwoCompSys"/>
</dbReference>
<organism evidence="12 13">
    <name type="scientific">Pseudonocardia thermophila</name>
    <dbReference type="NCBI Taxonomy" id="1848"/>
    <lineage>
        <taxon>Bacteria</taxon>
        <taxon>Bacillati</taxon>
        <taxon>Actinomycetota</taxon>
        <taxon>Actinomycetes</taxon>
        <taxon>Pseudonocardiales</taxon>
        <taxon>Pseudonocardiaceae</taxon>
        <taxon>Pseudonocardia</taxon>
    </lineage>
</organism>
<dbReference type="GO" id="GO:0046983">
    <property type="term" value="F:protein dimerization activity"/>
    <property type="evidence" value="ECO:0007669"/>
    <property type="project" value="InterPro"/>
</dbReference>
<dbReference type="CDD" id="cd16917">
    <property type="entry name" value="HATPase_UhpB-NarQ-NarX-like"/>
    <property type="match status" value="1"/>
</dbReference>
<keyword evidence="3" id="KW-0597">Phosphoprotein</keyword>
<dbReference type="GO" id="GO:0000155">
    <property type="term" value="F:phosphorelay sensor kinase activity"/>
    <property type="evidence" value="ECO:0007669"/>
    <property type="project" value="InterPro"/>
</dbReference>
<dbReference type="EMBL" id="FRAP01000005">
    <property type="protein sequence ID" value="SHK32871.1"/>
    <property type="molecule type" value="Genomic_DNA"/>
</dbReference>
<keyword evidence="6 12" id="KW-0418">Kinase</keyword>
<reference evidence="12 13" key="1">
    <citation type="submission" date="2016-11" db="EMBL/GenBank/DDBJ databases">
        <authorList>
            <person name="Jaros S."/>
            <person name="Januszkiewicz K."/>
            <person name="Wedrychowicz H."/>
        </authorList>
    </citation>
    <scope>NUCLEOTIDE SEQUENCE [LARGE SCALE GENOMIC DNA]</scope>
    <source>
        <strain evidence="12 13">DSM 43832</strain>
    </source>
</reference>
<feature type="coiled-coil region" evidence="9">
    <location>
        <begin position="132"/>
        <end position="162"/>
    </location>
</feature>
<keyword evidence="10" id="KW-0472">Membrane</keyword>
<comment type="catalytic activity">
    <reaction evidence="1">
        <text>ATP + protein L-histidine = ADP + protein N-phospho-L-histidine.</text>
        <dbReference type="EC" id="2.7.13.3"/>
    </reaction>
</comment>
<protein>
    <recommendedName>
        <fullName evidence="2">histidine kinase</fullName>
        <ecNumber evidence="2">2.7.13.3</ecNumber>
    </recommendedName>
</protein>
<evidence type="ECO:0000256" key="2">
    <source>
        <dbReference type="ARBA" id="ARBA00012438"/>
    </source>
</evidence>
<dbReference type="PANTHER" id="PTHR24421">
    <property type="entry name" value="NITRATE/NITRITE SENSOR PROTEIN NARX-RELATED"/>
    <property type="match status" value="1"/>
</dbReference>
<keyword evidence="9" id="KW-0175">Coiled coil</keyword>
<dbReference type="SUPFAM" id="SSF55874">
    <property type="entry name" value="ATPase domain of HSP90 chaperone/DNA topoisomerase II/histidine kinase"/>
    <property type="match status" value="1"/>
</dbReference>
<keyword evidence="5" id="KW-0547">Nucleotide-binding</keyword>
<feature type="transmembrane region" description="Helical" evidence="10">
    <location>
        <begin position="113"/>
        <end position="130"/>
    </location>
</feature>
<dbReference type="GO" id="GO:0016020">
    <property type="term" value="C:membrane"/>
    <property type="evidence" value="ECO:0007669"/>
    <property type="project" value="InterPro"/>
</dbReference>
<dbReference type="Gene3D" id="1.20.5.1930">
    <property type="match status" value="1"/>
</dbReference>
<evidence type="ECO:0000256" key="4">
    <source>
        <dbReference type="ARBA" id="ARBA00022679"/>
    </source>
</evidence>
<evidence type="ECO:0000256" key="9">
    <source>
        <dbReference type="SAM" id="Coils"/>
    </source>
</evidence>
<keyword evidence="7" id="KW-0067">ATP-binding</keyword>
<dbReference type="Pfam" id="PF07730">
    <property type="entry name" value="HisKA_3"/>
    <property type="match status" value="1"/>
</dbReference>
<dbReference type="GO" id="GO:0005524">
    <property type="term" value="F:ATP binding"/>
    <property type="evidence" value="ECO:0007669"/>
    <property type="project" value="UniProtKB-KW"/>
</dbReference>
<feature type="domain" description="Signal transduction histidine kinase subgroup 3 dimerisation and phosphoacceptor" evidence="11">
    <location>
        <begin position="155"/>
        <end position="220"/>
    </location>
</feature>
<keyword evidence="10" id="KW-0812">Transmembrane</keyword>
<keyword evidence="8" id="KW-0902">Two-component regulatory system</keyword>
<accession>A0A1M6RK54</accession>
<feature type="transmembrane region" description="Helical" evidence="10">
    <location>
        <begin position="70"/>
        <end position="101"/>
    </location>
</feature>
<dbReference type="EC" id="2.7.13.3" evidence="2"/>
<name>A0A1M6RK54_PSETH</name>
<keyword evidence="10" id="KW-1133">Transmembrane helix</keyword>
<dbReference type="STRING" id="1848.SAMN05443637_10538"/>